<evidence type="ECO:0008006" key="5">
    <source>
        <dbReference type="Google" id="ProtNLM"/>
    </source>
</evidence>
<organism evidence="3 4">
    <name type="scientific">Heliorestis convoluta</name>
    <dbReference type="NCBI Taxonomy" id="356322"/>
    <lineage>
        <taxon>Bacteria</taxon>
        <taxon>Bacillati</taxon>
        <taxon>Bacillota</taxon>
        <taxon>Clostridia</taxon>
        <taxon>Eubacteriales</taxon>
        <taxon>Heliobacteriaceae</taxon>
        <taxon>Heliorestis</taxon>
    </lineage>
</organism>
<feature type="transmembrane region" description="Helical" evidence="2">
    <location>
        <begin position="27"/>
        <end position="45"/>
    </location>
</feature>
<feature type="region of interest" description="Disordered" evidence="1">
    <location>
        <begin position="93"/>
        <end position="154"/>
    </location>
</feature>
<reference evidence="4" key="1">
    <citation type="submission" date="2019-11" db="EMBL/GenBank/DDBJ databases">
        <title>Genome sequence of Heliorestis convoluta strain HH, an alkaliphilic and minimalistic phototrophic bacterium from a soda lake in Egypt.</title>
        <authorList>
            <person name="Dewey E.D."/>
            <person name="Stokes L.M."/>
            <person name="Burchell B.M."/>
            <person name="Shaffer K.N."/>
            <person name="Huntington A.M."/>
            <person name="Baker J.M."/>
            <person name="Nadendla S."/>
            <person name="Giglio M.G."/>
            <person name="Touchman J.W."/>
            <person name="Blankenship R.E."/>
            <person name="Madigan M.T."/>
            <person name="Sattley W.M."/>
        </authorList>
    </citation>
    <scope>NUCLEOTIDE SEQUENCE [LARGE SCALE GENOMIC DNA]</scope>
    <source>
        <strain evidence="4">HH</strain>
    </source>
</reference>
<keyword evidence="2" id="KW-0812">Transmembrane</keyword>
<proteinExistence type="predicted"/>
<accession>A0A5Q2N764</accession>
<dbReference type="RefSeq" id="WP_153725571.1">
    <property type="nucleotide sequence ID" value="NZ_CP045875.1"/>
</dbReference>
<dbReference type="EMBL" id="CP045875">
    <property type="protein sequence ID" value="QGG48385.1"/>
    <property type="molecule type" value="Genomic_DNA"/>
</dbReference>
<dbReference type="AlphaFoldDB" id="A0A5Q2N764"/>
<keyword evidence="2" id="KW-0472">Membrane</keyword>
<name>A0A5Q2N764_9FIRM</name>
<feature type="compositionally biased region" description="Polar residues" evidence="1">
    <location>
        <begin position="131"/>
        <end position="146"/>
    </location>
</feature>
<feature type="compositionally biased region" description="Low complexity" evidence="1">
    <location>
        <begin position="103"/>
        <end position="130"/>
    </location>
</feature>
<evidence type="ECO:0000313" key="3">
    <source>
        <dbReference type="EMBL" id="QGG48385.1"/>
    </source>
</evidence>
<keyword evidence="2" id="KW-1133">Transmembrane helix</keyword>
<dbReference type="KEGG" id="hcv:FTV88_2287"/>
<keyword evidence="4" id="KW-1185">Reference proteome</keyword>
<feature type="compositionally biased region" description="Basic and acidic residues" evidence="1">
    <location>
        <begin position="93"/>
        <end position="102"/>
    </location>
</feature>
<gene>
    <name evidence="3" type="ORF">FTV88_2287</name>
</gene>
<dbReference type="OrthoDB" id="9938198at2"/>
<sequence>MNQGNNSNSNGYRKHLYSLLSNKGTKGFALGIGATVAVAALLPTVSKALRPLAVQAAQGAINLSEKALSKGVQLKENIEDIMAEAQYKHHVEKEVAAQKAEEASSAAQSPQETASAEAAATVTSASKAESNLSEVASISDLTPTNGKKNDQSES</sequence>
<evidence type="ECO:0000313" key="4">
    <source>
        <dbReference type="Proteomes" id="UP000366051"/>
    </source>
</evidence>
<evidence type="ECO:0000256" key="2">
    <source>
        <dbReference type="SAM" id="Phobius"/>
    </source>
</evidence>
<protein>
    <recommendedName>
        <fullName evidence="5">DUF5132 domain-containing protein</fullName>
    </recommendedName>
</protein>
<evidence type="ECO:0000256" key="1">
    <source>
        <dbReference type="SAM" id="MobiDB-lite"/>
    </source>
</evidence>
<dbReference type="Proteomes" id="UP000366051">
    <property type="component" value="Chromosome"/>
</dbReference>